<proteinExistence type="predicted"/>
<dbReference type="SUPFAM" id="SSF52096">
    <property type="entry name" value="ClpP/crotonase"/>
    <property type="match status" value="1"/>
</dbReference>
<reference evidence="2" key="1">
    <citation type="submission" date="2020-01" db="EMBL/GenBank/DDBJ databases">
        <authorList>
            <person name="Rat A."/>
        </authorList>
    </citation>
    <scope>NUCLEOTIDE SEQUENCE</scope>
    <source>
        <strain evidence="2">LMG 31231</strain>
    </source>
</reference>
<dbReference type="Proteomes" id="UP001138751">
    <property type="component" value="Unassembled WGS sequence"/>
</dbReference>
<feature type="region of interest" description="Disordered" evidence="1">
    <location>
        <begin position="125"/>
        <end position="144"/>
    </location>
</feature>
<evidence type="ECO:0000256" key="1">
    <source>
        <dbReference type="SAM" id="MobiDB-lite"/>
    </source>
</evidence>
<protein>
    <submittedName>
        <fullName evidence="2">Uncharacterized protein</fullName>
    </submittedName>
</protein>
<dbReference type="EMBL" id="JAAEDM010000015">
    <property type="protein sequence ID" value="MBR0671161.1"/>
    <property type="molecule type" value="Genomic_DNA"/>
</dbReference>
<accession>A0A9X9WVI2</accession>
<dbReference type="AlphaFoldDB" id="A0A9X9WVI2"/>
<reference evidence="2" key="2">
    <citation type="journal article" date="2021" name="Syst. Appl. Microbiol.">
        <title>Roseomonas hellenica sp. nov., isolated from roots of wild-growing Alkanna tinctoria.</title>
        <authorList>
            <person name="Rat A."/>
            <person name="Naranjo H.D."/>
            <person name="Lebbe L."/>
            <person name="Cnockaert M."/>
            <person name="Krigas N."/>
            <person name="Grigoriadou K."/>
            <person name="Maloupa E."/>
            <person name="Willems A."/>
        </authorList>
    </citation>
    <scope>NUCLEOTIDE SEQUENCE</scope>
    <source>
        <strain evidence="2">LMG 31231</strain>
    </source>
</reference>
<dbReference type="Gene3D" id="3.90.226.10">
    <property type="entry name" value="2-enoyl-CoA Hydratase, Chain A, domain 1"/>
    <property type="match status" value="1"/>
</dbReference>
<sequence length="362" mass="38805">MGRITSETPADFRRFVSDNPQNYSGVTVYLHSPGGSLTGGMELGRQFRANAVNTVVGHVVRLTDPNGAPFAFAQGAECMSACVFAFAGGVRRYYDPVGGVPPRSPQWVVSDYSRQILGVHQFYRSPGTPGSSAGRGGPQRDADTYDRGLSDAQQISGRLVEYLAVMGVHARLLDLAARTSPDTVRALTRAEAFGIGLANDPASAPPWTMTPSAGGLALRTRIIVNQTAVVAEIACDHRNPAGLRARLLINSDLRYLARGGTAADVNRVLASNYGGAIWSEPYPAPRPQRWPAQTRGFRWNGSQVEVEVSLPAPVARALAAGEKMDLSFELPGFISRSLPHIELAAPELAEAQQLLLRNCPSQ</sequence>
<evidence type="ECO:0000313" key="2">
    <source>
        <dbReference type="EMBL" id="MBR0671161.1"/>
    </source>
</evidence>
<keyword evidence="3" id="KW-1185">Reference proteome</keyword>
<gene>
    <name evidence="2" type="ORF">GXW76_08240</name>
</gene>
<organism evidence="2 3">
    <name type="scientific">Neoroseomonas soli</name>
    <dbReference type="NCBI Taxonomy" id="1081025"/>
    <lineage>
        <taxon>Bacteria</taxon>
        <taxon>Pseudomonadati</taxon>
        <taxon>Pseudomonadota</taxon>
        <taxon>Alphaproteobacteria</taxon>
        <taxon>Acetobacterales</taxon>
        <taxon>Acetobacteraceae</taxon>
        <taxon>Neoroseomonas</taxon>
    </lineage>
</organism>
<name>A0A9X9WVI2_9PROT</name>
<dbReference type="RefSeq" id="WP_211861531.1">
    <property type="nucleotide sequence ID" value="NZ_JAAEDM010000015.1"/>
</dbReference>
<comment type="caution">
    <text evidence="2">The sequence shown here is derived from an EMBL/GenBank/DDBJ whole genome shotgun (WGS) entry which is preliminary data.</text>
</comment>
<evidence type="ECO:0000313" key="3">
    <source>
        <dbReference type="Proteomes" id="UP001138751"/>
    </source>
</evidence>
<dbReference type="InterPro" id="IPR029045">
    <property type="entry name" value="ClpP/crotonase-like_dom_sf"/>
</dbReference>